<feature type="compositionally biased region" description="Basic and acidic residues" evidence="4">
    <location>
        <begin position="710"/>
        <end position="719"/>
    </location>
</feature>
<feature type="region of interest" description="Disordered" evidence="4">
    <location>
        <begin position="458"/>
        <end position="514"/>
    </location>
</feature>
<dbReference type="PANTHER" id="PTHR48081">
    <property type="entry name" value="AB HYDROLASE SUPERFAMILY PROTEIN C4A8.06C"/>
    <property type="match status" value="1"/>
</dbReference>
<accession>A0A2S5BGB4</accession>
<reference evidence="6 7" key="1">
    <citation type="journal article" date="2018" name="Front. Microbiol.">
        <title>Prospects for Fungal Bioremediation of Acidic Radioactive Waste Sites: Characterization and Genome Sequence of Rhodotorula taiwanensis MD1149.</title>
        <authorList>
            <person name="Tkavc R."/>
            <person name="Matrosova V.Y."/>
            <person name="Grichenko O.E."/>
            <person name="Gostincar C."/>
            <person name="Volpe R.P."/>
            <person name="Klimenkova P."/>
            <person name="Gaidamakova E.K."/>
            <person name="Zhou C.E."/>
            <person name="Stewart B.J."/>
            <person name="Lyman M.G."/>
            <person name="Malfatti S.A."/>
            <person name="Rubinfeld B."/>
            <person name="Courtot M."/>
            <person name="Singh J."/>
            <person name="Dalgard C.L."/>
            <person name="Hamilton T."/>
            <person name="Frey K.G."/>
            <person name="Gunde-Cimerman N."/>
            <person name="Dugan L."/>
            <person name="Daly M.J."/>
        </authorList>
    </citation>
    <scope>NUCLEOTIDE SEQUENCE [LARGE SCALE GENOMIC DNA]</scope>
    <source>
        <strain evidence="6 7">MD1149</strain>
    </source>
</reference>
<feature type="region of interest" description="Disordered" evidence="4">
    <location>
        <begin position="684"/>
        <end position="725"/>
    </location>
</feature>
<evidence type="ECO:0000256" key="1">
    <source>
        <dbReference type="ARBA" id="ARBA00010515"/>
    </source>
</evidence>
<feature type="domain" description="Alpha/beta hydrolase fold-3" evidence="5">
    <location>
        <begin position="327"/>
        <end position="379"/>
    </location>
</feature>
<feature type="compositionally biased region" description="Basic and acidic residues" evidence="4">
    <location>
        <begin position="684"/>
        <end position="694"/>
    </location>
</feature>
<dbReference type="PROSITE" id="PS01174">
    <property type="entry name" value="LIPASE_GDXG_SER"/>
    <property type="match status" value="1"/>
</dbReference>
<dbReference type="InterPro" id="IPR013094">
    <property type="entry name" value="AB_hydrolase_3"/>
</dbReference>
<keyword evidence="2" id="KW-0378">Hydrolase</keyword>
<dbReference type="Gene3D" id="3.40.50.1820">
    <property type="entry name" value="alpha/beta hydrolase"/>
    <property type="match status" value="1"/>
</dbReference>
<evidence type="ECO:0000313" key="7">
    <source>
        <dbReference type="Proteomes" id="UP000237144"/>
    </source>
</evidence>
<sequence length="725" mass="79418">MARDTLSIAGIAAHTAPKGLSSFMKWFWHRRSNKKSGSPRKELTYAEGVEIVRAFLQYAATHGVGELQRFTASKVPSASWVDKHTVEVLHASINEAAHLLRKALAADPRTVELVGGNQWWTLRGRALTGEWIEMKKDKVKRGSSPPDKVLLYLHGGAHFFSSLETHRYQIVRHARKLGARAFAPSQRLAPQYPFPCALHDALAAYLYLIDPPRDGTVAHEPIPPERILLSGDSAGGGLALSLLMILRDLGLPMPAGATLISPWVDLAHSFPSVGEDGAGDYIPANGFIYRPDITFPPPPDPRNAIEQILVGEEEMVRGGMDIKIRLEEQVQMYCHNQLLHHPLVSPVNAATLAGLPPLYICCGGSELLRDEIMYIAHKAANPAAYPPPPRILEEYPSQRAQLDNQYAPTRVQLQVFDGGCHVATTLSITSLAKYMFRGSANAGLAFLAKAVERKAEEQARYRSTNGNPANGYASGTNGWTTTPHSPTIDLPLSDDSDSESSTAPTFSTVSTHTEEVVAGTKVPIRVSATGHLPPFSHDGPHHRGAANMIRQRVSLKGHVRPLEPASELPGCQMRPEHIGRLHAIPVRKWLKKRADWDDRYAKDLAYWREVKTADRIKAEQTGFLVGQFVGERPPLGSIAGWSDSDLARKAASSVDEAVGKKTSASMALAMWANISNRPDEAVVEHAEEQAHEEANGDSSGFLDRIRSRRRSEAVERPDVHQAPGS</sequence>
<organism evidence="6 7">
    <name type="scientific">Rhodotorula taiwanensis</name>
    <dbReference type="NCBI Taxonomy" id="741276"/>
    <lineage>
        <taxon>Eukaryota</taxon>
        <taxon>Fungi</taxon>
        <taxon>Dikarya</taxon>
        <taxon>Basidiomycota</taxon>
        <taxon>Pucciniomycotina</taxon>
        <taxon>Microbotryomycetes</taxon>
        <taxon>Sporidiobolales</taxon>
        <taxon>Sporidiobolaceae</taxon>
        <taxon>Rhodotorula</taxon>
    </lineage>
</organism>
<feature type="active site" evidence="3">
    <location>
        <position position="233"/>
    </location>
</feature>
<dbReference type="SUPFAM" id="SSF53474">
    <property type="entry name" value="alpha/beta-Hydrolases"/>
    <property type="match status" value="1"/>
</dbReference>
<dbReference type="PANTHER" id="PTHR48081:SF19">
    <property type="entry name" value="AB HYDROLASE SUPERFAMILY PROTEIN C4A8.06C"/>
    <property type="match status" value="1"/>
</dbReference>
<dbReference type="EMBL" id="PJQD01000011">
    <property type="protein sequence ID" value="POY75806.1"/>
    <property type="molecule type" value="Genomic_DNA"/>
</dbReference>
<evidence type="ECO:0000259" key="5">
    <source>
        <dbReference type="Pfam" id="PF07859"/>
    </source>
</evidence>
<proteinExistence type="inferred from homology"/>
<keyword evidence="7" id="KW-1185">Reference proteome</keyword>
<comment type="similarity">
    <text evidence="1">Belongs to the 'GDXG' lipolytic enzyme family.</text>
</comment>
<comment type="caution">
    <text evidence="6">The sequence shown here is derived from an EMBL/GenBank/DDBJ whole genome shotgun (WGS) entry which is preliminary data.</text>
</comment>
<dbReference type="Proteomes" id="UP000237144">
    <property type="component" value="Unassembled WGS sequence"/>
</dbReference>
<dbReference type="STRING" id="741276.A0A2S5BGB4"/>
<dbReference type="InterPro" id="IPR033140">
    <property type="entry name" value="Lipase_GDXG_put_SER_AS"/>
</dbReference>
<feature type="domain" description="Alpha/beta hydrolase fold-3" evidence="5">
    <location>
        <begin position="150"/>
        <end position="273"/>
    </location>
</feature>
<protein>
    <recommendedName>
        <fullName evidence="5">Alpha/beta hydrolase fold-3 domain-containing protein</fullName>
    </recommendedName>
</protein>
<dbReference type="AlphaFoldDB" id="A0A2S5BGB4"/>
<evidence type="ECO:0000256" key="3">
    <source>
        <dbReference type="PROSITE-ProRule" id="PRU10038"/>
    </source>
</evidence>
<gene>
    <name evidence="6" type="ORF">BMF94_1119</name>
</gene>
<evidence type="ECO:0000256" key="4">
    <source>
        <dbReference type="SAM" id="MobiDB-lite"/>
    </source>
</evidence>
<dbReference type="InterPro" id="IPR029058">
    <property type="entry name" value="AB_hydrolase_fold"/>
</dbReference>
<evidence type="ECO:0000313" key="6">
    <source>
        <dbReference type="EMBL" id="POY75806.1"/>
    </source>
</evidence>
<dbReference type="InterPro" id="IPR050300">
    <property type="entry name" value="GDXG_lipolytic_enzyme"/>
</dbReference>
<dbReference type="OrthoDB" id="1662883at2759"/>
<name>A0A2S5BGB4_9BASI</name>
<evidence type="ECO:0000256" key="2">
    <source>
        <dbReference type="ARBA" id="ARBA00022801"/>
    </source>
</evidence>
<dbReference type="GO" id="GO:0016787">
    <property type="term" value="F:hydrolase activity"/>
    <property type="evidence" value="ECO:0007669"/>
    <property type="project" value="UniProtKB-KW"/>
</dbReference>
<feature type="compositionally biased region" description="Polar residues" evidence="4">
    <location>
        <begin position="461"/>
        <end position="484"/>
    </location>
</feature>
<dbReference type="Pfam" id="PF07859">
    <property type="entry name" value="Abhydrolase_3"/>
    <property type="match status" value="2"/>
</dbReference>